<dbReference type="Pfam" id="PF07885">
    <property type="entry name" value="Ion_trans_2"/>
    <property type="match status" value="1"/>
</dbReference>
<evidence type="ECO:0000256" key="6">
    <source>
        <dbReference type="ARBA" id="ARBA00023136"/>
    </source>
</evidence>
<evidence type="ECO:0000256" key="3">
    <source>
        <dbReference type="ARBA" id="ARBA00022692"/>
    </source>
</evidence>
<evidence type="ECO:0000313" key="13">
    <source>
        <dbReference type="Proteomes" id="UP001164794"/>
    </source>
</evidence>
<dbReference type="EMBL" id="CP098248">
    <property type="protein sequence ID" value="WAV98121.1"/>
    <property type="molecule type" value="Genomic_DNA"/>
</dbReference>
<sequence>MSFATQFSYAKQGILNFLHIVILVLSLFLLVSISWDTFNNVSFLNQPLYMEIQWWICLFFLFVFLLELFLSKNRKHYIATHFLFLLVSIPYLNLIDYFGITFSPEMTYLIRFIPMIRGGYALAIVVGWLTYSRASSLFISYVTMLVATVYFASMIFFVVEHRVNPMVTGYPAALWWATMDVTTVGSNIYAMTPTGKIMSVVLAALGMMLFPIFTVYITNLVQNANRERLKYYSRLEGQGADAGGHMTGDVKTDDTPQDTDPRP</sequence>
<evidence type="ECO:0000256" key="2">
    <source>
        <dbReference type="ARBA" id="ARBA00022448"/>
    </source>
</evidence>
<evidence type="ECO:0000256" key="9">
    <source>
        <dbReference type="SAM" id="Phobius"/>
    </source>
</evidence>
<evidence type="ECO:0000256" key="7">
    <source>
        <dbReference type="ARBA" id="ARBA00023303"/>
    </source>
</evidence>
<protein>
    <submittedName>
        <fullName evidence="11">Potassium channel family protein</fullName>
    </submittedName>
</protein>
<evidence type="ECO:0000256" key="5">
    <source>
        <dbReference type="ARBA" id="ARBA00023065"/>
    </source>
</evidence>
<dbReference type="GO" id="GO:0005249">
    <property type="term" value="F:voltage-gated potassium channel activity"/>
    <property type="evidence" value="ECO:0007669"/>
    <property type="project" value="InterPro"/>
</dbReference>
<feature type="transmembrane region" description="Helical" evidence="9">
    <location>
        <begin position="197"/>
        <end position="221"/>
    </location>
</feature>
<dbReference type="GO" id="GO:0001508">
    <property type="term" value="P:action potential"/>
    <property type="evidence" value="ECO:0007669"/>
    <property type="project" value="TreeGrafter"/>
</dbReference>
<keyword evidence="4 9" id="KW-1133">Transmembrane helix</keyword>
<reference evidence="12" key="1">
    <citation type="journal article" date="2022" name="Front. Microbiol.">
        <title>New perspectives on an old grouping: The genomic and phenotypic variability of Oxalobacter formigenes and the implications for calcium oxalate stone prevention.</title>
        <authorList>
            <person name="Chmiel J.A."/>
            <person name="Carr C."/>
            <person name="Stuivenberg G.A."/>
            <person name="Venema R."/>
            <person name="Chanyi R.M."/>
            <person name="Al K.F."/>
            <person name="Giguere D."/>
            <person name="Say H."/>
            <person name="Akouris P.P."/>
            <person name="Dominguez Romero S.A."/>
            <person name="Kwong A."/>
            <person name="Tai V."/>
            <person name="Koval S.F."/>
            <person name="Razvi H."/>
            <person name="Bjazevic J."/>
            <person name="Burton J.P."/>
        </authorList>
    </citation>
    <scope>NUCLEOTIDE SEQUENCE</scope>
    <source>
        <strain evidence="12">HOxNP-1</strain>
    </source>
</reference>
<keyword evidence="6 9" id="KW-0472">Membrane</keyword>
<evidence type="ECO:0000256" key="1">
    <source>
        <dbReference type="ARBA" id="ARBA00004141"/>
    </source>
</evidence>
<dbReference type="EMBL" id="CP098251">
    <property type="protein sequence ID" value="WAV90497.1"/>
    <property type="molecule type" value="Genomic_DNA"/>
</dbReference>
<dbReference type="PANTHER" id="PTHR11537:SF254">
    <property type="entry name" value="POTASSIUM VOLTAGE-GATED CHANNEL PROTEIN SHAB"/>
    <property type="match status" value="1"/>
</dbReference>
<feature type="transmembrane region" description="Helical" evidence="9">
    <location>
        <begin position="108"/>
        <end position="131"/>
    </location>
</feature>
<dbReference type="InterPro" id="IPR028325">
    <property type="entry name" value="VG_K_chnl"/>
</dbReference>
<evidence type="ECO:0000256" key="8">
    <source>
        <dbReference type="SAM" id="MobiDB-lite"/>
    </source>
</evidence>
<dbReference type="Gene3D" id="1.20.120.350">
    <property type="entry name" value="Voltage-gated potassium channels. Chain C"/>
    <property type="match status" value="1"/>
</dbReference>
<dbReference type="PANTHER" id="PTHR11537">
    <property type="entry name" value="VOLTAGE-GATED POTASSIUM CHANNEL"/>
    <property type="match status" value="1"/>
</dbReference>
<evidence type="ECO:0000313" key="11">
    <source>
        <dbReference type="EMBL" id="WAV90497.1"/>
    </source>
</evidence>
<comment type="subcellular location">
    <subcellularLocation>
        <location evidence="1">Membrane</location>
        <topology evidence="1">Multi-pass membrane protein</topology>
    </subcellularLocation>
</comment>
<dbReference type="RefSeq" id="WP_269265755.1">
    <property type="nucleotide sequence ID" value="NZ_CP098248.1"/>
</dbReference>
<gene>
    <name evidence="12" type="ORF">NB645_05165</name>
    <name evidence="11" type="ORF">NB646_06380</name>
</gene>
<feature type="transmembrane region" description="Helical" evidence="9">
    <location>
        <begin position="138"/>
        <end position="159"/>
    </location>
</feature>
<reference evidence="11" key="2">
    <citation type="journal article" date="2022" name="Front. Microbiol.">
        <title>New perspectives on an old grouping: The genomic and phenotypic variability of Oxalobacter formigenes and the implications for calcium oxalate stone prevention.</title>
        <authorList>
            <person name="Chmiel J.A."/>
            <person name="Carr C."/>
            <person name="Stuivenberg G.A."/>
            <person name="Venema R."/>
            <person name="Chanyi R.M."/>
            <person name="Al K.F."/>
            <person name="Giguere D."/>
            <person name="Say H."/>
            <person name="Akouris P.P."/>
            <person name="Dominguez Romero S.A."/>
            <person name="Kwong A."/>
            <person name="Tai V."/>
            <person name="Koval S.F."/>
            <person name="Razvi H."/>
            <person name="Bjazevic J."/>
            <person name="Burton J.P."/>
        </authorList>
    </citation>
    <scope>NUCLEOTIDE SEQUENCE</scope>
    <source>
        <strain evidence="11">OxK</strain>
    </source>
</reference>
<evidence type="ECO:0000259" key="10">
    <source>
        <dbReference type="Pfam" id="PF07885"/>
    </source>
</evidence>
<dbReference type="SUPFAM" id="SSF81324">
    <property type="entry name" value="Voltage-gated potassium channels"/>
    <property type="match status" value="1"/>
</dbReference>
<evidence type="ECO:0000313" key="12">
    <source>
        <dbReference type="EMBL" id="WAV98121.1"/>
    </source>
</evidence>
<dbReference type="GO" id="GO:0008076">
    <property type="term" value="C:voltage-gated potassium channel complex"/>
    <property type="evidence" value="ECO:0007669"/>
    <property type="project" value="InterPro"/>
</dbReference>
<feature type="region of interest" description="Disordered" evidence="8">
    <location>
        <begin position="240"/>
        <end position="263"/>
    </location>
</feature>
<feature type="domain" description="Potassium channel" evidence="10">
    <location>
        <begin position="145"/>
        <end position="222"/>
    </location>
</feature>
<keyword evidence="13" id="KW-1185">Reference proteome</keyword>
<feature type="transmembrane region" description="Helical" evidence="9">
    <location>
        <begin position="12"/>
        <end position="32"/>
    </location>
</feature>
<dbReference type="Gene3D" id="1.10.287.70">
    <property type="match status" value="1"/>
</dbReference>
<dbReference type="Proteomes" id="UP001164794">
    <property type="component" value="Chromosome"/>
</dbReference>
<accession>A0A9E9NTD3</accession>
<keyword evidence="2" id="KW-0813">Transport</keyword>
<organism evidence="11">
    <name type="scientific">Oxalobacter aliiformigenes</name>
    <dbReference type="NCBI Taxonomy" id="2946593"/>
    <lineage>
        <taxon>Bacteria</taxon>
        <taxon>Pseudomonadati</taxon>
        <taxon>Pseudomonadota</taxon>
        <taxon>Betaproteobacteria</taxon>
        <taxon>Burkholderiales</taxon>
        <taxon>Oxalobacteraceae</taxon>
        <taxon>Oxalobacter</taxon>
    </lineage>
</organism>
<proteinExistence type="predicted"/>
<dbReference type="InterPro" id="IPR013099">
    <property type="entry name" value="K_chnl_dom"/>
</dbReference>
<feature type="transmembrane region" description="Helical" evidence="9">
    <location>
        <begin position="52"/>
        <end position="70"/>
    </location>
</feature>
<keyword evidence="3 9" id="KW-0812">Transmembrane</keyword>
<dbReference type="InterPro" id="IPR027359">
    <property type="entry name" value="Volt_channel_dom_sf"/>
</dbReference>
<feature type="compositionally biased region" description="Basic and acidic residues" evidence="8">
    <location>
        <begin position="248"/>
        <end position="263"/>
    </location>
</feature>
<keyword evidence="7 11" id="KW-0407">Ion channel</keyword>
<feature type="transmembrane region" description="Helical" evidence="9">
    <location>
        <begin position="82"/>
        <end position="102"/>
    </location>
</feature>
<dbReference type="AlphaFoldDB" id="A0A9E9NTD3"/>
<name>A0A9E9NTD3_9BURK</name>
<evidence type="ECO:0000256" key="4">
    <source>
        <dbReference type="ARBA" id="ARBA00022989"/>
    </source>
</evidence>
<keyword evidence="5" id="KW-0406">Ion transport</keyword>
<dbReference type="Proteomes" id="UP001164819">
    <property type="component" value="Chromosome"/>
</dbReference>